<dbReference type="GO" id="GO:0006396">
    <property type="term" value="P:RNA processing"/>
    <property type="evidence" value="ECO:0007669"/>
    <property type="project" value="InterPro"/>
</dbReference>
<proteinExistence type="inferred from homology"/>
<feature type="domain" description="MRM3-like substrate binding" evidence="5">
    <location>
        <begin position="4"/>
        <end position="41"/>
    </location>
</feature>
<dbReference type="InterPro" id="IPR029026">
    <property type="entry name" value="tRNA_m1G_MTases_N"/>
</dbReference>
<dbReference type="GO" id="GO:0003723">
    <property type="term" value="F:RNA binding"/>
    <property type="evidence" value="ECO:0007669"/>
    <property type="project" value="InterPro"/>
</dbReference>
<dbReference type="Gene3D" id="3.30.1330.30">
    <property type="match status" value="1"/>
</dbReference>
<evidence type="ECO:0000313" key="7">
    <source>
        <dbReference type="Proteomes" id="UP000176593"/>
    </source>
</evidence>
<dbReference type="InterPro" id="IPR001537">
    <property type="entry name" value="SpoU_MeTrfase"/>
</dbReference>
<evidence type="ECO:0000256" key="2">
    <source>
        <dbReference type="ARBA" id="ARBA00022603"/>
    </source>
</evidence>
<evidence type="ECO:0000313" key="6">
    <source>
        <dbReference type="EMBL" id="OGL86316.1"/>
    </source>
</evidence>
<dbReference type="GO" id="GO:0032259">
    <property type="term" value="P:methylation"/>
    <property type="evidence" value="ECO:0007669"/>
    <property type="project" value="UniProtKB-KW"/>
</dbReference>
<evidence type="ECO:0000256" key="3">
    <source>
        <dbReference type="ARBA" id="ARBA00022679"/>
    </source>
</evidence>
<dbReference type="InterPro" id="IPR051259">
    <property type="entry name" value="rRNA_Methyltransferase"/>
</dbReference>
<evidence type="ECO:0000259" key="4">
    <source>
        <dbReference type="Pfam" id="PF00588"/>
    </source>
</evidence>
<reference evidence="6 7" key="1">
    <citation type="journal article" date="2016" name="Nat. Commun.">
        <title>Thousands of microbial genomes shed light on interconnected biogeochemical processes in an aquifer system.</title>
        <authorList>
            <person name="Anantharaman K."/>
            <person name="Brown C.T."/>
            <person name="Hug L.A."/>
            <person name="Sharon I."/>
            <person name="Castelle C.J."/>
            <person name="Probst A.J."/>
            <person name="Thomas B.C."/>
            <person name="Singh A."/>
            <person name="Wilkins M.J."/>
            <person name="Karaoz U."/>
            <person name="Brodie E.L."/>
            <person name="Williams K.H."/>
            <person name="Hubbard S.S."/>
            <person name="Banfield J.F."/>
        </authorList>
    </citation>
    <scope>NUCLEOTIDE SEQUENCE [LARGE SCALE GENOMIC DNA]</scope>
</reference>
<accession>A0A1F7V6X2</accession>
<feature type="domain" description="tRNA/rRNA methyltransferase SpoU type" evidence="4">
    <location>
        <begin position="85"/>
        <end position="220"/>
    </location>
</feature>
<organism evidence="6 7">
    <name type="scientific">Candidatus Uhrbacteria bacterium RIFCSPLOWO2_02_FULL_48_18</name>
    <dbReference type="NCBI Taxonomy" id="1802408"/>
    <lineage>
        <taxon>Bacteria</taxon>
        <taxon>Candidatus Uhriibacteriota</taxon>
    </lineage>
</organism>
<comment type="similarity">
    <text evidence="1">Belongs to the class IV-like SAM-binding methyltransferase superfamily. RNA methyltransferase TrmH family.</text>
</comment>
<dbReference type="PANTHER" id="PTHR43191">
    <property type="entry name" value="RRNA METHYLTRANSFERASE 3"/>
    <property type="match status" value="1"/>
</dbReference>
<dbReference type="AlphaFoldDB" id="A0A1F7V6X2"/>
<dbReference type="Pfam" id="PF22435">
    <property type="entry name" value="MRM3-like_sub_bind"/>
    <property type="match status" value="1"/>
</dbReference>
<evidence type="ECO:0000256" key="1">
    <source>
        <dbReference type="ARBA" id="ARBA00007228"/>
    </source>
</evidence>
<sequence>MLTNNQRKLLAQLETKKGREKTGLCLVEGPKMIETAGKAVQEVLHINDMGARSFSKIATTDTPQEVIGIAKIPEWTLEDVKRSKTVVFLDRVQDPGNVGAIMRLCLGFDASMILVESADPSSTKVIRASAGGLFLVPWIDLDPSRARDTLKELDRPIYRLEKRPGAKSESVLATDQSIVLIIGNEGSGISITRDGTSVVIDHEAKLESLNVATATAIALHVRYR</sequence>
<evidence type="ECO:0000259" key="5">
    <source>
        <dbReference type="Pfam" id="PF22435"/>
    </source>
</evidence>
<dbReference type="GO" id="GO:0008173">
    <property type="term" value="F:RNA methyltransferase activity"/>
    <property type="evidence" value="ECO:0007669"/>
    <property type="project" value="InterPro"/>
</dbReference>
<dbReference type="EMBL" id="MGEQ01000010">
    <property type="protein sequence ID" value="OGL86316.1"/>
    <property type="molecule type" value="Genomic_DNA"/>
</dbReference>
<name>A0A1F7V6X2_9BACT</name>
<dbReference type="PANTHER" id="PTHR43191:SF2">
    <property type="entry name" value="RRNA METHYLTRANSFERASE 3, MITOCHONDRIAL"/>
    <property type="match status" value="1"/>
</dbReference>
<keyword evidence="3" id="KW-0808">Transferase</keyword>
<dbReference type="Gene3D" id="3.40.1280.10">
    <property type="match status" value="1"/>
</dbReference>
<protein>
    <submittedName>
        <fullName evidence="6">Uncharacterized protein</fullName>
    </submittedName>
</protein>
<dbReference type="Proteomes" id="UP000176593">
    <property type="component" value="Unassembled WGS sequence"/>
</dbReference>
<comment type="caution">
    <text evidence="6">The sequence shown here is derived from an EMBL/GenBank/DDBJ whole genome shotgun (WGS) entry which is preliminary data.</text>
</comment>
<dbReference type="SUPFAM" id="SSF55315">
    <property type="entry name" value="L30e-like"/>
    <property type="match status" value="1"/>
</dbReference>
<dbReference type="CDD" id="cd18095">
    <property type="entry name" value="SpoU-like_rRNA-MTase"/>
    <property type="match status" value="1"/>
</dbReference>
<dbReference type="InterPro" id="IPR053888">
    <property type="entry name" value="MRM3-like_sub_bind"/>
</dbReference>
<dbReference type="Pfam" id="PF00588">
    <property type="entry name" value="SpoU_methylase"/>
    <property type="match status" value="1"/>
</dbReference>
<gene>
    <name evidence="6" type="ORF">A3I41_02020</name>
</gene>
<dbReference type="SUPFAM" id="SSF75217">
    <property type="entry name" value="alpha/beta knot"/>
    <property type="match status" value="1"/>
</dbReference>
<keyword evidence="2" id="KW-0489">Methyltransferase</keyword>
<dbReference type="InterPro" id="IPR029064">
    <property type="entry name" value="Ribosomal_eL30-like_sf"/>
</dbReference>
<dbReference type="InterPro" id="IPR029028">
    <property type="entry name" value="Alpha/beta_knot_MTases"/>
</dbReference>